<accession>A0AAV9JQ97</accession>
<proteinExistence type="predicted"/>
<gene>
    <name evidence="1" type="ORF">LTR36_000555</name>
</gene>
<evidence type="ECO:0000313" key="2">
    <source>
        <dbReference type="Proteomes" id="UP001324427"/>
    </source>
</evidence>
<sequence length="501" mass="56784">MVFHLPPKRKPGAKASITHLADETLLDILAYGLSTPDILRFRLSHPSFTPACTTLLARRLHCLYIHPCTSSLRAAVNICNHPVLGQEIDEVVLLGKVLWREFERTWPDYRILDSDPVKQQDCNLHRPWPFTFPKAKGETDSIHDLVKELAVQDGNTTYHFDVAYGPLISALAKLTCLKKISFAEQVDKPGWNATSQGVMDAHAKKVGIPPEPEAKFKYTGNLTSGFPSQVAKRRSDANVLLDLLYSRELHFTELAITTELPYVASYAVKATSKTSPQPQMKLTNLISLELHLDHGWQGTKWHYFCRGMVQQDSHPRLQNLRLVWRPNAAVKSARDDRTLSYLLEGERIPYGRRTLSFPELKKLEIVSFSPKGHRRPARPVCHLYDLQAFIERHANTLEEVSVIEALVQCEKLQQVTWTVNRFVHDERCKRKDGEPTTGCKLQCGVYSNASVGLGGLADVEALVEELGVELDAEGKAWDFGEYVMRRQQERKRIEDEAEEVS</sequence>
<comment type="caution">
    <text evidence="1">The sequence shown here is derived from an EMBL/GenBank/DDBJ whole genome shotgun (WGS) entry which is preliminary data.</text>
</comment>
<dbReference type="AlphaFoldDB" id="A0AAV9JQ97"/>
<name>A0AAV9JQ97_9PEZI</name>
<evidence type="ECO:0000313" key="1">
    <source>
        <dbReference type="EMBL" id="KAK4547598.1"/>
    </source>
</evidence>
<protein>
    <recommendedName>
        <fullName evidence="3">F-box domain-containing protein</fullName>
    </recommendedName>
</protein>
<reference evidence="1 2" key="1">
    <citation type="submission" date="2021-11" db="EMBL/GenBank/DDBJ databases">
        <title>Black yeast isolated from Biological Soil Crust.</title>
        <authorList>
            <person name="Kurbessoian T."/>
        </authorList>
    </citation>
    <scope>NUCLEOTIDE SEQUENCE [LARGE SCALE GENOMIC DNA]</scope>
    <source>
        <strain evidence="1 2">CCFEE 5522</strain>
    </source>
</reference>
<keyword evidence="2" id="KW-1185">Reference proteome</keyword>
<evidence type="ECO:0008006" key="3">
    <source>
        <dbReference type="Google" id="ProtNLM"/>
    </source>
</evidence>
<dbReference type="Proteomes" id="UP001324427">
    <property type="component" value="Unassembled WGS sequence"/>
</dbReference>
<dbReference type="EMBL" id="JAVFHQ010000010">
    <property type="protein sequence ID" value="KAK4547598.1"/>
    <property type="molecule type" value="Genomic_DNA"/>
</dbReference>
<organism evidence="1 2">
    <name type="scientific">Oleoguttula mirabilis</name>
    <dbReference type="NCBI Taxonomy" id="1507867"/>
    <lineage>
        <taxon>Eukaryota</taxon>
        <taxon>Fungi</taxon>
        <taxon>Dikarya</taxon>
        <taxon>Ascomycota</taxon>
        <taxon>Pezizomycotina</taxon>
        <taxon>Dothideomycetes</taxon>
        <taxon>Dothideomycetidae</taxon>
        <taxon>Mycosphaerellales</taxon>
        <taxon>Teratosphaeriaceae</taxon>
        <taxon>Oleoguttula</taxon>
    </lineage>
</organism>